<evidence type="ECO:0000313" key="1">
    <source>
        <dbReference type="EMBL" id="TMV10011.1"/>
    </source>
</evidence>
<comment type="caution">
    <text evidence="1">The sequence shown here is derived from an EMBL/GenBank/DDBJ whole genome shotgun (WGS) entry which is preliminary data.</text>
</comment>
<reference evidence="1 2" key="1">
    <citation type="submission" date="2019-05" db="EMBL/GenBank/DDBJ databases">
        <title>Ruegeria sp. nov., isolated from tidal flat.</title>
        <authorList>
            <person name="Kim W."/>
        </authorList>
    </citation>
    <scope>NUCLEOTIDE SEQUENCE [LARGE SCALE GENOMIC DNA]</scope>
    <source>
        <strain evidence="1 2">CAU 1488</strain>
    </source>
</reference>
<name>A0ABY2X3P5_9RHOB</name>
<evidence type="ECO:0000313" key="2">
    <source>
        <dbReference type="Proteomes" id="UP001193035"/>
    </source>
</evidence>
<gene>
    <name evidence="1" type="ORF">FGK63_02815</name>
</gene>
<accession>A0ABY2X3P5</accession>
<dbReference type="Proteomes" id="UP001193035">
    <property type="component" value="Unassembled WGS sequence"/>
</dbReference>
<organism evidence="1 2">
    <name type="scientific">Ruegeria sediminis</name>
    <dbReference type="NCBI Taxonomy" id="2583820"/>
    <lineage>
        <taxon>Bacteria</taxon>
        <taxon>Pseudomonadati</taxon>
        <taxon>Pseudomonadota</taxon>
        <taxon>Alphaproteobacteria</taxon>
        <taxon>Rhodobacterales</taxon>
        <taxon>Roseobacteraceae</taxon>
        <taxon>Ruegeria</taxon>
    </lineage>
</organism>
<dbReference type="RefSeq" id="WP_138840070.1">
    <property type="nucleotide sequence ID" value="NZ_VCPD01000001.1"/>
</dbReference>
<keyword evidence="2" id="KW-1185">Reference proteome</keyword>
<sequence>MRTTLKNTSISPFAEAESEELALNRELREQQGNEACDFAAQQSEEIQNIVVRAWALAEQAMKDPCPASAVDLVVLRERTSLAEKVEALPKQQLMHPLVNAEVSRQAAMIGAQGEIAKAIVQSTVKYATKTSHGLARFFL</sequence>
<protein>
    <submittedName>
        <fullName evidence="1">Uncharacterized protein</fullName>
    </submittedName>
</protein>
<proteinExistence type="predicted"/>
<dbReference type="EMBL" id="VCPD01000001">
    <property type="protein sequence ID" value="TMV10011.1"/>
    <property type="molecule type" value="Genomic_DNA"/>
</dbReference>